<dbReference type="GO" id="GO:0043248">
    <property type="term" value="P:proteasome assembly"/>
    <property type="evidence" value="ECO:0007669"/>
    <property type="project" value="InterPro"/>
</dbReference>
<evidence type="ECO:0008006" key="5">
    <source>
        <dbReference type="Google" id="ProtNLM"/>
    </source>
</evidence>
<accession>A0A9P0GAA8</accession>
<dbReference type="PANTHER" id="PTHR12828">
    <property type="entry name" value="PROTEASOME MATURATION PROTEIN UMP1"/>
    <property type="match status" value="1"/>
</dbReference>
<dbReference type="GO" id="GO:0005737">
    <property type="term" value="C:cytoplasm"/>
    <property type="evidence" value="ECO:0007669"/>
    <property type="project" value="TreeGrafter"/>
</dbReference>
<dbReference type="OrthoDB" id="15001at2759"/>
<dbReference type="PANTHER" id="PTHR12828:SF3">
    <property type="entry name" value="PROTEASOME MATURATION PROTEIN"/>
    <property type="match status" value="1"/>
</dbReference>
<evidence type="ECO:0000256" key="2">
    <source>
        <dbReference type="ARBA" id="ARBA00043974"/>
    </source>
</evidence>
<dbReference type="Proteomes" id="UP001153636">
    <property type="component" value="Chromosome 12"/>
</dbReference>
<dbReference type="InterPro" id="IPR008012">
    <property type="entry name" value="Ump1"/>
</dbReference>
<reference evidence="3" key="1">
    <citation type="submission" date="2022-01" db="EMBL/GenBank/DDBJ databases">
        <authorList>
            <person name="King R."/>
        </authorList>
    </citation>
    <scope>NUCLEOTIDE SEQUENCE</scope>
</reference>
<dbReference type="EMBL" id="OV651824">
    <property type="protein sequence ID" value="CAH1102337.1"/>
    <property type="molecule type" value="Genomic_DNA"/>
</dbReference>
<gene>
    <name evidence="3" type="ORF">PSYICH_LOCUS3378</name>
</gene>
<dbReference type="Pfam" id="PF05348">
    <property type="entry name" value="UMP1"/>
    <property type="match status" value="1"/>
</dbReference>
<evidence type="ECO:0000313" key="4">
    <source>
        <dbReference type="Proteomes" id="UP001153636"/>
    </source>
</evidence>
<evidence type="ECO:0000313" key="3">
    <source>
        <dbReference type="EMBL" id="CAH1102337.1"/>
    </source>
</evidence>
<comment type="similarity">
    <text evidence="2">Belongs to the POMP/UMP1 family.</text>
</comment>
<organism evidence="3 4">
    <name type="scientific">Psylliodes chrysocephalus</name>
    <dbReference type="NCBI Taxonomy" id="3402493"/>
    <lineage>
        <taxon>Eukaryota</taxon>
        <taxon>Metazoa</taxon>
        <taxon>Ecdysozoa</taxon>
        <taxon>Arthropoda</taxon>
        <taxon>Hexapoda</taxon>
        <taxon>Insecta</taxon>
        <taxon>Pterygota</taxon>
        <taxon>Neoptera</taxon>
        <taxon>Endopterygota</taxon>
        <taxon>Coleoptera</taxon>
        <taxon>Polyphaga</taxon>
        <taxon>Cucujiformia</taxon>
        <taxon>Chrysomeloidea</taxon>
        <taxon>Chrysomelidae</taxon>
        <taxon>Galerucinae</taxon>
        <taxon>Alticini</taxon>
        <taxon>Psylliodes</taxon>
    </lineage>
</organism>
<dbReference type="GO" id="GO:0005634">
    <property type="term" value="C:nucleus"/>
    <property type="evidence" value="ECO:0007669"/>
    <property type="project" value="TreeGrafter"/>
</dbReference>
<evidence type="ECO:0000256" key="1">
    <source>
        <dbReference type="ARBA" id="ARBA00023186"/>
    </source>
</evidence>
<dbReference type="AlphaFoldDB" id="A0A9P0GAA8"/>
<keyword evidence="1" id="KW-0143">Chaperone</keyword>
<name>A0A9P0GAA8_9CUCU</name>
<protein>
    <recommendedName>
        <fullName evidence="5">Proteasome maturation protein</fullName>
    </recommendedName>
</protein>
<keyword evidence="4" id="KW-1185">Reference proteome</keyword>
<proteinExistence type="inferred from homology"/>
<sequence length="141" mass="15690">MSFSLPSVKVKPFVVESFNVHEETYGGQDLMKHGLPLSKQSTNVPHPMAASKLKHQENLNKMNLTILRNTQGLHAPLRINMELKSAKRIGRLPFLSSSNTMYDILMGKDVDIGPEDVFNTSEFSEVSCQPHAVVEKSLGIL</sequence>